<name>A0A5B7JBK9_PORTR</name>
<organism evidence="2 3">
    <name type="scientific">Portunus trituberculatus</name>
    <name type="common">Swimming crab</name>
    <name type="synonym">Neptunus trituberculatus</name>
    <dbReference type="NCBI Taxonomy" id="210409"/>
    <lineage>
        <taxon>Eukaryota</taxon>
        <taxon>Metazoa</taxon>
        <taxon>Ecdysozoa</taxon>
        <taxon>Arthropoda</taxon>
        <taxon>Crustacea</taxon>
        <taxon>Multicrustacea</taxon>
        <taxon>Malacostraca</taxon>
        <taxon>Eumalacostraca</taxon>
        <taxon>Eucarida</taxon>
        <taxon>Decapoda</taxon>
        <taxon>Pleocyemata</taxon>
        <taxon>Brachyura</taxon>
        <taxon>Eubrachyura</taxon>
        <taxon>Portunoidea</taxon>
        <taxon>Portunidae</taxon>
        <taxon>Portuninae</taxon>
        <taxon>Portunus</taxon>
    </lineage>
</organism>
<feature type="compositionally biased region" description="Polar residues" evidence="1">
    <location>
        <begin position="1"/>
        <end position="14"/>
    </location>
</feature>
<comment type="caution">
    <text evidence="2">The sequence shown here is derived from an EMBL/GenBank/DDBJ whole genome shotgun (WGS) entry which is preliminary data.</text>
</comment>
<feature type="region of interest" description="Disordered" evidence="1">
    <location>
        <begin position="1"/>
        <end position="66"/>
    </location>
</feature>
<evidence type="ECO:0000313" key="3">
    <source>
        <dbReference type="Proteomes" id="UP000324222"/>
    </source>
</evidence>
<keyword evidence="3" id="KW-1185">Reference proteome</keyword>
<proteinExistence type="predicted"/>
<dbReference type="EMBL" id="VSRR010082008">
    <property type="protein sequence ID" value="MPC89734.1"/>
    <property type="molecule type" value="Genomic_DNA"/>
</dbReference>
<accession>A0A5B7JBK9</accession>
<dbReference type="AlphaFoldDB" id="A0A5B7JBK9"/>
<feature type="compositionally biased region" description="Polar residues" evidence="1">
    <location>
        <begin position="22"/>
        <end position="39"/>
    </location>
</feature>
<sequence length="66" mass="7380">MQPTRHTFHWNNQPVAPHCHGLTSSKPATQKGGHNSQTKTGEHPEQPSNTCLNPVPEPKSTRVYLR</sequence>
<evidence type="ECO:0000313" key="2">
    <source>
        <dbReference type="EMBL" id="MPC89734.1"/>
    </source>
</evidence>
<gene>
    <name evidence="2" type="ORF">E2C01_084693</name>
</gene>
<reference evidence="2 3" key="1">
    <citation type="submission" date="2019-05" db="EMBL/GenBank/DDBJ databases">
        <title>Another draft genome of Portunus trituberculatus and its Hox gene families provides insights of decapod evolution.</title>
        <authorList>
            <person name="Jeong J.-H."/>
            <person name="Song I."/>
            <person name="Kim S."/>
            <person name="Choi T."/>
            <person name="Kim D."/>
            <person name="Ryu S."/>
            <person name="Kim W."/>
        </authorList>
    </citation>
    <scope>NUCLEOTIDE SEQUENCE [LARGE SCALE GENOMIC DNA]</scope>
    <source>
        <tissue evidence="2">Muscle</tissue>
    </source>
</reference>
<dbReference type="Proteomes" id="UP000324222">
    <property type="component" value="Unassembled WGS sequence"/>
</dbReference>
<protein>
    <submittedName>
        <fullName evidence="2">Uncharacterized protein</fullName>
    </submittedName>
</protein>
<evidence type="ECO:0000256" key="1">
    <source>
        <dbReference type="SAM" id="MobiDB-lite"/>
    </source>
</evidence>